<gene>
    <name evidence="2" type="ORF">HID58_029735</name>
</gene>
<dbReference type="Proteomes" id="UP000824890">
    <property type="component" value="Unassembled WGS sequence"/>
</dbReference>
<feature type="compositionally biased region" description="Gly residues" evidence="1">
    <location>
        <begin position="80"/>
        <end position="106"/>
    </location>
</feature>
<evidence type="ECO:0000256" key="1">
    <source>
        <dbReference type="SAM" id="MobiDB-lite"/>
    </source>
</evidence>
<organism evidence="2 3">
    <name type="scientific">Brassica napus</name>
    <name type="common">Rape</name>
    <dbReference type="NCBI Taxonomy" id="3708"/>
    <lineage>
        <taxon>Eukaryota</taxon>
        <taxon>Viridiplantae</taxon>
        <taxon>Streptophyta</taxon>
        <taxon>Embryophyta</taxon>
        <taxon>Tracheophyta</taxon>
        <taxon>Spermatophyta</taxon>
        <taxon>Magnoliopsida</taxon>
        <taxon>eudicotyledons</taxon>
        <taxon>Gunneridae</taxon>
        <taxon>Pentapetalae</taxon>
        <taxon>rosids</taxon>
        <taxon>malvids</taxon>
        <taxon>Brassicales</taxon>
        <taxon>Brassicaceae</taxon>
        <taxon>Brassiceae</taxon>
        <taxon>Brassica</taxon>
    </lineage>
</organism>
<accession>A0ABQ8CDY7</accession>
<evidence type="ECO:0000313" key="3">
    <source>
        <dbReference type="Proteomes" id="UP000824890"/>
    </source>
</evidence>
<proteinExistence type="predicted"/>
<feature type="region of interest" description="Disordered" evidence="1">
    <location>
        <begin position="70"/>
        <end position="106"/>
    </location>
</feature>
<evidence type="ECO:0000313" key="2">
    <source>
        <dbReference type="EMBL" id="KAH0915289.1"/>
    </source>
</evidence>
<sequence length="106" mass="10578">MLVSRVGVAEGDLGVELLGGHVVRAVDIRETLQELHAGLAELLRDEDRGFGSVSGGAGYEDEAAARGVKAARWEGDGGWERGSGGEGKGLEGVGGGDGDRGGCGGG</sequence>
<protein>
    <submittedName>
        <fullName evidence="2">Uncharacterized protein</fullName>
    </submittedName>
</protein>
<reference evidence="2 3" key="1">
    <citation type="submission" date="2021-05" db="EMBL/GenBank/DDBJ databases">
        <title>Genome Assembly of Synthetic Allotetraploid Brassica napus Reveals Homoeologous Exchanges between Subgenomes.</title>
        <authorList>
            <person name="Davis J.T."/>
        </authorList>
    </citation>
    <scope>NUCLEOTIDE SEQUENCE [LARGE SCALE GENOMIC DNA]</scope>
    <source>
        <strain evidence="3">cv. Da-Ae</strain>
        <tissue evidence="2">Seedling</tissue>
    </source>
</reference>
<name>A0ABQ8CDY7_BRANA</name>
<dbReference type="EMBL" id="JAGKQM010000008">
    <property type="protein sequence ID" value="KAH0915289.1"/>
    <property type="molecule type" value="Genomic_DNA"/>
</dbReference>
<keyword evidence="3" id="KW-1185">Reference proteome</keyword>
<comment type="caution">
    <text evidence="2">The sequence shown here is derived from an EMBL/GenBank/DDBJ whole genome shotgun (WGS) entry which is preliminary data.</text>
</comment>